<accession>A0ACC4E1T5</accession>
<evidence type="ECO:0000313" key="2">
    <source>
        <dbReference type="Proteomes" id="UP001638806"/>
    </source>
</evidence>
<protein>
    <submittedName>
        <fullName evidence="1">Uncharacterized protein</fullName>
    </submittedName>
</protein>
<reference evidence="1" key="1">
    <citation type="submission" date="2024-12" db="EMBL/GenBank/DDBJ databases">
        <title>Comparative genomics and development of molecular markers within Purpureocillium lilacinum and among Purpureocillium species.</title>
        <authorList>
            <person name="Yeh Z.-Y."/>
            <person name="Ni N.-T."/>
            <person name="Lo P.-H."/>
            <person name="Mushyakhwo K."/>
            <person name="Lin C.-F."/>
            <person name="Nai Y.-S."/>
        </authorList>
    </citation>
    <scope>NUCLEOTIDE SEQUENCE</scope>
    <source>
        <strain evidence="1">NCHU-NPUST-175</strain>
    </source>
</reference>
<sequence length="124" mass="12865">MECFTPSAKSDPPRPANGATRSDCSAPAPFFATHARKPSSRCGFASLEAGRSVVPKLGKGSPGQPGVPRRRAQAPSSDLDLASRMELPMQDDKMAPQVHSEPGNINRLTTATGAELVGSGPALP</sequence>
<keyword evidence="2" id="KW-1185">Reference proteome</keyword>
<dbReference type="Proteomes" id="UP001638806">
    <property type="component" value="Unassembled WGS sequence"/>
</dbReference>
<proteinExistence type="predicted"/>
<dbReference type="EMBL" id="JBGNUJ010000003">
    <property type="protein sequence ID" value="KAL3962584.1"/>
    <property type="molecule type" value="Genomic_DNA"/>
</dbReference>
<comment type="caution">
    <text evidence="1">The sequence shown here is derived from an EMBL/GenBank/DDBJ whole genome shotgun (WGS) entry which is preliminary data.</text>
</comment>
<organism evidence="1 2">
    <name type="scientific">Purpureocillium lilacinum</name>
    <name type="common">Paecilomyces lilacinus</name>
    <dbReference type="NCBI Taxonomy" id="33203"/>
    <lineage>
        <taxon>Eukaryota</taxon>
        <taxon>Fungi</taxon>
        <taxon>Dikarya</taxon>
        <taxon>Ascomycota</taxon>
        <taxon>Pezizomycotina</taxon>
        <taxon>Sordariomycetes</taxon>
        <taxon>Hypocreomycetidae</taxon>
        <taxon>Hypocreales</taxon>
        <taxon>Ophiocordycipitaceae</taxon>
        <taxon>Purpureocillium</taxon>
    </lineage>
</organism>
<gene>
    <name evidence="1" type="ORF">ACCO45_004107</name>
</gene>
<evidence type="ECO:0000313" key="1">
    <source>
        <dbReference type="EMBL" id="KAL3962584.1"/>
    </source>
</evidence>
<name>A0ACC4E1T5_PURLI</name>